<evidence type="ECO:0000313" key="1">
    <source>
        <dbReference type="EMBL" id="PON36020.1"/>
    </source>
</evidence>
<dbReference type="AlphaFoldDB" id="A0A2P5AHL8"/>
<feature type="non-terminal residue" evidence="1">
    <location>
        <position position="1"/>
    </location>
</feature>
<dbReference type="Proteomes" id="UP000237105">
    <property type="component" value="Unassembled WGS sequence"/>
</dbReference>
<accession>A0A2P5AHL8</accession>
<reference evidence="2" key="1">
    <citation type="submission" date="2016-06" db="EMBL/GenBank/DDBJ databases">
        <title>Parallel loss of symbiosis genes in relatives of nitrogen-fixing non-legume Parasponia.</title>
        <authorList>
            <person name="Van Velzen R."/>
            <person name="Holmer R."/>
            <person name="Bu F."/>
            <person name="Rutten L."/>
            <person name="Van Zeijl A."/>
            <person name="Liu W."/>
            <person name="Santuari L."/>
            <person name="Cao Q."/>
            <person name="Sharma T."/>
            <person name="Shen D."/>
            <person name="Roswanjaya Y."/>
            <person name="Wardhani T."/>
            <person name="Kalhor M.S."/>
            <person name="Jansen J."/>
            <person name="Van den Hoogen J."/>
            <person name="Gungor B."/>
            <person name="Hartog M."/>
            <person name="Hontelez J."/>
            <person name="Verver J."/>
            <person name="Yang W.-C."/>
            <person name="Schijlen E."/>
            <person name="Repin R."/>
            <person name="Schilthuizen M."/>
            <person name="Schranz E."/>
            <person name="Heidstra R."/>
            <person name="Miyata K."/>
            <person name="Fedorova E."/>
            <person name="Kohlen W."/>
            <person name="Bisseling T."/>
            <person name="Smit S."/>
            <person name="Geurts R."/>
        </authorList>
    </citation>
    <scope>NUCLEOTIDE SEQUENCE [LARGE SCALE GENOMIC DNA]</scope>
    <source>
        <strain evidence="2">cv. WU1-14</strain>
    </source>
</reference>
<comment type="caution">
    <text evidence="1">The sequence shown here is derived from an EMBL/GenBank/DDBJ whole genome shotgun (WGS) entry which is preliminary data.</text>
</comment>
<organism evidence="1 2">
    <name type="scientific">Parasponia andersonii</name>
    <name type="common">Sponia andersonii</name>
    <dbReference type="NCBI Taxonomy" id="3476"/>
    <lineage>
        <taxon>Eukaryota</taxon>
        <taxon>Viridiplantae</taxon>
        <taxon>Streptophyta</taxon>
        <taxon>Embryophyta</taxon>
        <taxon>Tracheophyta</taxon>
        <taxon>Spermatophyta</taxon>
        <taxon>Magnoliopsida</taxon>
        <taxon>eudicotyledons</taxon>
        <taxon>Gunneridae</taxon>
        <taxon>Pentapetalae</taxon>
        <taxon>rosids</taxon>
        <taxon>fabids</taxon>
        <taxon>Rosales</taxon>
        <taxon>Cannabaceae</taxon>
        <taxon>Parasponia</taxon>
    </lineage>
</organism>
<evidence type="ECO:0000313" key="2">
    <source>
        <dbReference type="Proteomes" id="UP000237105"/>
    </source>
</evidence>
<proteinExistence type="predicted"/>
<keyword evidence="2" id="KW-1185">Reference proteome</keyword>
<protein>
    <submittedName>
        <fullName evidence="1">Uncharacterized protein</fullName>
    </submittedName>
</protein>
<sequence length="57" mass="6512">GSWGLCINDFFLTSLSIIFLKPEIQKEERNPPTMAKNRGAFNTCKVIWDCPVMAKNH</sequence>
<gene>
    <name evidence="1" type="ORF">PanWU01x14_331810</name>
</gene>
<name>A0A2P5AHL8_PARAD</name>
<dbReference type="EMBL" id="JXTB01000587">
    <property type="protein sequence ID" value="PON36020.1"/>
    <property type="molecule type" value="Genomic_DNA"/>
</dbReference>